<dbReference type="InterPro" id="IPR001173">
    <property type="entry name" value="Glyco_trans_2-like"/>
</dbReference>
<keyword evidence="2" id="KW-0614">Plasmid</keyword>
<comment type="caution">
    <text evidence="2">The sequence shown here is derived from an EMBL/GenBank/DDBJ whole genome shotgun (WGS) entry which is preliminary data.</text>
</comment>
<reference evidence="2 3" key="1">
    <citation type="submission" date="2022-02" db="EMBL/GenBank/DDBJ databases">
        <title>Shinella B3.7 sp. nov., isolated from Sediment (Zhairuo Island).</title>
        <authorList>
            <person name="Chen G."/>
        </authorList>
    </citation>
    <scope>NUCLEOTIDE SEQUENCE [LARGE SCALE GENOMIC DNA]</scope>
    <source>
        <strain evidence="2 3">B3.7</strain>
        <plasmid evidence="2">unnamed</plasmid>
    </source>
</reference>
<evidence type="ECO:0000259" key="1">
    <source>
        <dbReference type="Pfam" id="PF00535"/>
    </source>
</evidence>
<dbReference type="CDD" id="cd06433">
    <property type="entry name" value="GT_2_WfgS_like"/>
    <property type="match status" value="1"/>
</dbReference>
<keyword evidence="3" id="KW-1185">Reference proteome</keyword>
<evidence type="ECO:0000313" key="3">
    <source>
        <dbReference type="Proteomes" id="UP001201844"/>
    </source>
</evidence>
<dbReference type="RefSeq" id="WP_241604562.1">
    <property type="nucleotide sequence ID" value="NZ_JAKVIN010000009.1"/>
</dbReference>
<dbReference type="Gene3D" id="3.90.550.10">
    <property type="entry name" value="Spore Coat Polysaccharide Biosynthesis Protein SpsA, Chain A"/>
    <property type="match status" value="1"/>
</dbReference>
<organism evidence="2 3">
    <name type="scientific">Shinella sedimenti</name>
    <dbReference type="NCBI Taxonomy" id="2919913"/>
    <lineage>
        <taxon>Bacteria</taxon>
        <taxon>Pseudomonadati</taxon>
        <taxon>Pseudomonadota</taxon>
        <taxon>Alphaproteobacteria</taxon>
        <taxon>Hyphomicrobiales</taxon>
        <taxon>Rhizobiaceae</taxon>
        <taxon>Shinella</taxon>
    </lineage>
</organism>
<evidence type="ECO:0000313" key="2">
    <source>
        <dbReference type="EMBL" id="MCJ8151392.1"/>
    </source>
</evidence>
<dbReference type="PANTHER" id="PTHR43685">
    <property type="entry name" value="GLYCOSYLTRANSFERASE"/>
    <property type="match status" value="1"/>
</dbReference>
<gene>
    <name evidence="2" type="ORF">MKI86_19820</name>
</gene>
<dbReference type="InterPro" id="IPR029044">
    <property type="entry name" value="Nucleotide-diphossugar_trans"/>
</dbReference>
<dbReference type="Proteomes" id="UP001201844">
    <property type="component" value="Unassembled WGS sequence"/>
</dbReference>
<name>A0ABT0CS51_9HYPH</name>
<dbReference type="Pfam" id="PF00535">
    <property type="entry name" value="Glycos_transf_2"/>
    <property type="match status" value="1"/>
</dbReference>
<proteinExistence type="predicted"/>
<dbReference type="EMBL" id="JAKVIN010000009">
    <property type="protein sequence ID" value="MCJ8151392.1"/>
    <property type="molecule type" value="Genomic_DNA"/>
</dbReference>
<protein>
    <submittedName>
        <fullName evidence="2">Glycosyltransferase</fullName>
    </submittedName>
</protein>
<dbReference type="InterPro" id="IPR050834">
    <property type="entry name" value="Glycosyltransf_2"/>
</dbReference>
<sequence>MPSFNQGRYLESALESVFAQNVSFEIYVMDGGSSDNSLEILKRWDSRLTGWRSGPDGGQACAINNGMRLGSAPYVCWLNSDDLFQPEGLASLLEALKKKPAAPLAYGLCWNLQGETKRQWPVNVEPFSRKRLAARCIVAQPATLIRRNAWESVGGLDESLHMALDYDLWWRLFARFGEFAFVDNYVATNRVHADTKTRNFRRLHYKEAMSVVKRHNGHVPIRWWLAQPYSIWYKALIRQFL</sequence>
<dbReference type="PANTHER" id="PTHR43685:SF2">
    <property type="entry name" value="GLYCOSYLTRANSFERASE 2-LIKE DOMAIN-CONTAINING PROTEIN"/>
    <property type="match status" value="1"/>
</dbReference>
<dbReference type="SUPFAM" id="SSF53448">
    <property type="entry name" value="Nucleotide-diphospho-sugar transferases"/>
    <property type="match status" value="1"/>
</dbReference>
<accession>A0ABT0CS51</accession>
<feature type="domain" description="Glycosyltransferase 2-like" evidence="1">
    <location>
        <begin position="1"/>
        <end position="102"/>
    </location>
</feature>
<geneLocation type="plasmid" evidence="2">
    <name>unnamed</name>
</geneLocation>